<evidence type="ECO:0000313" key="6">
    <source>
        <dbReference type="EMBL" id="MEE4024025.1"/>
    </source>
</evidence>
<dbReference type="InterPro" id="IPR029016">
    <property type="entry name" value="GAF-like_dom_sf"/>
</dbReference>
<evidence type="ECO:0000259" key="4">
    <source>
        <dbReference type="SMART" id="SM00065"/>
    </source>
</evidence>
<dbReference type="Pfam" id="PF02518">
    <property type="entry name" value="HATPase_c"/>
    <property type="match status" value="1"/>
</dbReference>
<accession>A0ABU7MUL8</accession>
<dbReference type="Pfam" id="PF07730">
    <property type="entry name" value="HisKA_3"/>
    <property type="match status" value="1"/>
</dbReference>
<dbReference type="InterPro" id="IPR003594">
    <property type="entry name" value="HATPase_dom"/>
</dbReference>
<comment type="caution">
    <text evidence="6">The sequence shown here is derived from an EMBL/GenBank/DDBJ whole genome shotgun (WGS) entry which is preliminary data.</text>
</comment>
<evidence type="ECO:0000256" key="3">
    <source>
        <dbReference type="ARBA" id="ARBA00023012"/>
    </source>
</evidence>
<protein>
    <submittedName>
        <fullName evidence="6">GAF domain-containing sensor histidine kinase</fullName>
    </submittedName>
</protein>
<sequence length="406" mass="43899">MTGITAQTRVGTSTPGPAHDRIVAAFARAASTIACEGSLQTVLDRLAEEVLSASNATACALLLISRFEDSVELFGSAGYPDGFLEQINESMALRTPLVSLEAYRSRARVSRDMAGMLGSDPRFAPYTEMARSAGWTSIVSIPLVVREEQVGAMTVIYGDEREPDESEISFLTAMADHGAIAVHTARLLAESTQRAALEERNRVARDIHDAVSQSLFSMRMQATALLITAERTDDPTVPGLQDLTSVVDRTVHDMRALIMHLRPPDLHDVGVAEAIERFTMAICDRAACRVEFHAAGDLPRLSSTTEMEIYLIAREAIGNAANHAQASRITVDLGPIWRDGGRLLRLNVCDDGIGFDPELDRPDRLGVASMRSRAAELGGRLSITSTGAGTTIDLEVPAPMTRTERP</sequence>
<dbReference type="RefSeq" id="WP_330505417.1">
    <property type="nucleotide sequence ID" value="NZ_JAZDUE010000010.1"/>
</dbReference>
<dbReference type="InterPro" id="IPR036890">
    <property type="entry name" value="HATPase_C_sf"/>
</dbReference>
<evidence type="ECO:0000256" key="2">
    <source>
        <dbReference type="ARBA" id="ARBA00022777"/>
    </source>
</evidence>
<dbReference type="Proteomes" id="UP001335729">
    <property type="component" value="Unassembled WGS sequence"/>
</dbReference>
<dbReference type="Gene3D" id="1.20.5.1930">
    <property type="match status" value="1"/>
</dbReference>
<feature type="domain" description="GAF" evidence="4">
    <location>
        <begin position="38"/>
        <end position="192"/>
    </location>
</feature>
<keyword evidence="7" id="KW-1185">Reference proteome</keyword>
<evidence type="ECO:0000256" key="1">
    <source>
        <dbReference type="ARBA" id="ARBA00022679"/>
    </source>
</evidence>
<reference evidence="6 7" key="1">
    <citation type="submission" date="2024-01" db="EMBL/GenBank/DDBJ databases">
        <title>Draft genome sequence of Gordonia sp. PKS22-38.</title>
        <authorList>
            <person name="Suphannarot A."/>
            <person name="Mingma R."/>
        </authorList>
    </citation>
    <scope>NUCLEOTIDE SEQUENCE [LARGE SCALE GENOMIC DNA]</scope>
    <source>
        <strain evidence="6 7">PKS22-38</strain>
    </source>
</reference>
<name>A0ABU7MUL8_9ACTN</name>
<dbReference type="Gene3D" id="3.30.565.10">
    <property type="entry name" value="Histidine kinase-like ATPase, C-terminal domain"/>
    <property type="match status" value="1"/>
</dbReference>
<dbReference type="Gene3D" id="3.30.450.40">
    <property type="match status" value="1"/>
</dbReference>
<organism evidence="6 7">
    <name type="scientific">Gordonia prachuapensis</name>
    <dbReference type="NCBI Taxonomy" id="3115651"/>
    <lineage>
        <taxon>Bacteria</taxon>
        <taxon>Bacillati</taxon>
        <taxon>Actinomycetota</taxon>
        <taxon>Actinomycetes</taxon>
        <taxon>Mycobacteriales</taxon>
        <taxon>Gordoniaceae</taxon>
        <taxon>Gordonia</taxon>
    </lineage>
</organism>
<dbReference type="InterPro" id="IPR011712">
    <property type="entry name" value="Sig_transdc_His_kin_sub3_dim/P"/>
</dbReference>
<dbReference type="PANTHER" id="PTHR24421:SF61">
    <property type="entry name" value="OXYGEN SENSOR HISTIDINE KINASE NREB"/>
    <property type="match status" value="1"/>
</dbReference>
<keyword evidence="1" id="KW-0808">Transferase</keyword>
<dbReference type="SUPFAM" id="SSF55781">
    <property type="entry name" value="GAF domain-like"/>
    <property type="match status" value="1"/>
</dbReference>
<feature type="domain" description="Histidine kinase/HSP90-like ATPase" evidence="5">
    <location>
        <begin position="304"/>
        <end position="400"/>
    </location>
</feature>
<dbReference type="GO" id="GO:0016301">
    <property type="term" value="F:kinase activity"/>
    <property type="evidence" value="ECO:0007669"/>
    <property type="project" value="UniProtKB-KW"/>
</dbReference>
<dbReference type="SMART" id="SM00387">
    <property type="entry name" value="HATPase_c"/>
    <property type="match status" value="1"/>
</dbReference>
<evidence type="ECO:0000313" key="7">
    <source>
        <dbReference type="Proteomes" id="UP001335729"/>
    </source>
</evidence>
<dbReference type="InterPro" id="IPR050482">
    <property type="entry name" value="Sensor_HK_TwoCompSys"/>
</dbReference>
<dbReference type="SUPFAM" id="SSF55874">
    <property type="entry name" value="ATPase domain of HSP90 chaperone/DNA topoisomerase II/histidine kinase"/>
    <property type="match status" value="1"/>
</dbReference>
<gene>
    <name evidence="6" type="ORF">V1Y59_13135</name>
</gene>
<dbReference type="SMART" id="SM00065">
    <property type="entry name" value="GAF"/>
    <property type="match status" value="1"/>
</dbReference>
<dbReference type="Pfam" id="PF13185">
    <property type="entry name" value="GAF_2"/>
    <property type="match status" value="1"/>
</dbReference>
<proteinExistence type="predicted"/>
<keyword evidence="3" id="KW-0902">Two-component regulatory system</keyword>
<keyword evidence="2 6" id="KW-0418">Kinase</keyword>
<dbReference type="InterPro" id="IPR003018">
    <property type="entry name" value="GAF"/>
</dbReference>
<dbReference type="EMBL" id="JAZDUE010000010">
    <property type="protein sequence ID" value="MEE4024025.1"/>
    <property type="molecule type" value="Genomic_DNA"/>
</dbReference>
<evidence type="ECO:0000259" key="5">
    <source>
        <dbReference type="SMART" id="SM00387"/>
    </source>
</evidence>
<dbReference type="PANTHER" id="PTHR24421">
    <property type="entry name" value="NITRATE/NITRITE SENSOR PROTEIN NARX-RELATED"/>
    <property type="match status" value="1"/>
</dbReference>
<dbReference type="CDD" id="cd16917">
    <property type="entry name" value="HATPase_UhpB-NarQ-NarX-like"/>
    <property type="match status" value="1"/>
</dbReference>